<dbReference type="GO" id="GO:0005576">
    <property type="term" value="C:extracellular region"/>
    <property type="evidence" value="ECO:0007669"/>
    <property type="project" value="UniProtKB-SubCell"/>
</dbReference>
<dbReference type="Proteomes" id="UP000275777">
    <property type="component" value="Chromosome"/>
</dbReference>
<dbReference type="EMBL" id="LR134182">
    <property type="protein sequence ID" value="VEB43292.1"/>
    <property type="molecule type" value="Genomic_DNA"/>
</dbReference>
<dbReference type="InterPro" id="IPR023225">
    <property type="entry name" value="SipA_chaperone-bd"/>
</dbReference>
<feature type="region of interest" description="Disordered" evidence="6">
    <location>
        <begin position="436"/>
        <end position="469"/>
    </location>
</feature>
<dbReference type="InterPro" id="IPR015138">
    <property type="entry name" value="SipA_N"/>
</dbReference>
<proteinExistence type="inferred from homology"/>
<sequence length="469" mass="48567">MQAFEDLRQRRGDLIEQRGFSVGTLARDLDTVAVLPQLLRSLLEALPPGPGQRAPEEPARDGPARPTPSRTPARRAGRGAAAAGNPLPHRQQHPLERQQPGQPALEPARRHLPGRRAAGRPPSPSVRFPASGLAASLRTAASQDLPKPQQAVLSGPASPAAGRHPLLNAADQVGQSLSGLVDAAIGTAGTRPLPPGGAAESSTVGLAGLGSDGLSALPPRDDPGASLHGAARAVADSLSAVLTAADGAKIAKIATPARLDAAASGEDAQQPAAGEAIPADAGQPGAGGFDGIRFRDGNLYMLPTQAYLRGLASPRRAENELLRAVRGALEPAAAQPMAQRREFEALRNRILPGDRFDQDKVLDRFASGGEDRLADDAARLRQALAGHPGLERHRQALRSFARTLIREANLLPSAKPANPLVAGLLDALGIQADEEARRAPLPSKPSGVVLTTDGLHVDSSRAGGRRGAS</sequence>
<keyword evidence="5" id="KW-0009">Actin-binding</keyword>
<keyword evidence="4" id="KW-0843">Virulence</keyword>
<keyword evidence="3" id="KW-0964">Secreted</keyword>
<dbReference type="InterPro" id="IPR023224">
    <property type="entry name" value="SipA_actin-bd_C_sf"/>
</dbReference>
<evidence type="ECO:0000256" key="3">
    <source>
        <dbReference type="ARBA" id="ARBA00022525"/>
    </source>
</evidence>
<evidence type="ECO:0000256" key="4">
    <source>
        <dbReference type="ARBA" id="ARBA00023026"/>
    </source>
</evidence>
<feature type="region of interest" description="Disordered" evidence="6">
    <location>
        <begin position="262"/>
        <end position="288"/>
    </location>
</feature>
<dbReference type="AlphaFoldDB" id="A0A3S5DLL4"/>
<evidence type="ECO:0000256" key="5">
    <source>
        <dbReference type="ARBA" id="ARBA00023203"/>
    </source>
</evidence>
<dbReference type="GO" id="GO:0003779">
    <property type="term" value="F:actin binding"/>
    <property type="evidence" value="ECO:0007669"/>
    <property type="project" value="UniProtKB-KW"/>
</dbReference>
<feature type="region of interest" description="Disordered" evidence="6">
    <location>
        <begin position="1"/>
        <end position="21"/>
    </location>
</feature>
<feature type="compositionally biased region" description="Basic and acidic residues" evidence="6">
    <location>
        <begin position="54"/>
        <end position="63"/>
    </location>
</feature>
<evidence type="ECO:0000256" key="1">
    <source>
        <dbReference type="ARBA" id="ARBA00004613"/>
    </source>
</evidence>
<accession>A0A3S5DLL4</accession>
<feature type="domain" description="Salmonella invasion protein A N-terminal" evidence="7">
    <location>
        <begin position="1"/>
        <end position="48"/>
    </location>
</feature>
<organism evidence="8 9">
    <name type="scientific">Chromobacterium violaceum</name>
    <dbReference type="NCBI Taxonomy" id="536"/>
    <lineage>
        <taxon>Bacteria</taxon>
        <taxon>Pseudomonadati</taxon>
        <taxon>Pseudomonadota</taxon>
        <taxon>Betaproteobacteria</taxon>
        <taxon>Neisseriales</taxon>
        <taxon>Chromobacteriaceae</taxon>
        <taxon>Chromobacterium</taxon>
    </lineage>
</organism>
<name>A0A3S5DLL4_CHRVL</name>
<dbReference type="SUPFAM" id="SSF140746">
    <property type="entry name" value="SipA N-terminal domain-like"/>
    <property type="match status" value="1"/>
</dbReference>
<evidence type="ECO:0000313" key="8">
    <source>
        <dbReference type="EMBL" id="VEB43292.1"/>
    </source>
</evidence>
<feature type="compositionally biased region" description="Basic and acidic residues" evidence="6">
    <location>
        <begin position="1"/>
        <end position="16"/>
    </location>
</feature>
<dbReference type="Gene3D" id="1.10.4150.10">
    <property type="entry name" value="SipA N-terminal domain-like"/>
    <property type="match status" value="1"/>
</dbReference>
<evidence type="ECO:0000256" key="2">
    <source>
        <dbReference type="ARBA" id="ARBA00010123"/>
    </source>
</evidence>
<evidence type="ECO:0000313" key="9">
    <source>
        <dbReference type="Proteomes" id="UP000275777"/>
    </source>
</evidence>
<feature type="region of interest" description="Disordered" evidence="6">
    <location>
        <begin position="45"/>
        <end position="164"/>
    </location>
</feature>
<comment type="similarity">
    <text evidence="2">Belongs to the SipA/IpaA family.</text>
</comment>
<reference evidence="8 9" key="1">
    <citation type="submission" date="2018-12" db="EMBL/GenBank/DDBJ databases">
        <authorList>
            <consortium name="Pathogen Informatics"/>
        </authorList>
    </citation>
    <scope>NUCLEOTIDE SEQUENCE [LARGE SCALE GENOMIC DNA]</scope>
    <source>
        <strain evidence="8 9">NCTC9695</strain>
    </source>
</reference>
<evidence type="ECO:0000259" key="7">
    <source>
        <dbReference type="Pfam" id="PF09052"/>
    </source>
</evidence>
<gene>
    <name evidence="8" type="primary">ipaA_1</name>
    <name evidence="8" type="ORF">NCTC9695_03748</name>
</gene>
<evidence type="ECO:0000256" key="6">
    <source>
        <dbReference type="SAM" id="MobiDB-lite"/>
    </source>
</evidence>
<dbReference type="Gene3D" id="1.10.4110.10">
    <property type="entry name" value="Salmonella invasion protein A, C-terminal actin-binding domain"/>
    <property type="match status" value="1"/>
</dbReference>
<dbReference type="SUPFAM" id="SSF101312">
    <property type="entry name" value="Invasion protein A (SipA) , C-terminal actin binding domain"/>
    <property type="match status" value="1"/>
</dbReference>
<protein>
    <submittedName>
        <fullName evidence="8">70 kDa antigen</fullName>
    </submittedName>
</protein>
<comment type="subcellular location">
    <subcellularLocation>
        <location evidence="1">Secreted</location>
    </subcellularLocation>
</comment>
<dbReference type="Pfam" id="PF09052">
    <property type="entry name" value="SipA"/>
    <property type="match status" value="1"/>
</dbReference>